<comment type="caution">
    <text evidence="1">The sequence shown here is derived from an EMBL/GenBank/DDBJ whole genome shotgun (WGS) entry which is preliminary data.</text>
</comment>
<gene>
    <name evidence="1" type="ORF">DY000_02014409</name>
</gene>
<dbReference type="EMBL" id="QGKV02000759">
    <property type="protein sequence ID" value="KAF3562813.1"/>
    <property type="molecule type" value="Genomic_DNA"/>
</dbReference>
<accession>A0ABQ7CT42</accession>
<keyword evidence="2" id="KW-1185">Reference proteome</keyword>
<organism evidence="1 2">
    <name type="scientific">Brassica cretica</name>
    <name type="common">Mustard</name>
    <dbReference type="NCBI Taxonomy" id="69181"/>
    <lineage>
        <taxon>Eukaryota</taxon>
        <taxon>Viridiplantae</taxon>
        <taxon>Streptophyta</taxon>
        <taxon>Embryophyta</taxon>
        <taxon>Tracheophyta</taxon>
        <taxon>Spermatophyta</taxon>
        <taxon>Magnoliopsida</taxon>
        <taxon>eudicotyledons</taxon>
        <taxon>Gunneridae</taxon>
        <taxon>Pentapetalae</taxon>
        <taxon>rosids</taxon>
        <taxon>malvids</taxon>
        <taxon>Brassicales</taxon>
        <taxon>Brassicaceae</taxon>
        <taxon>Brassiceae</taxon>
        <taxon>Brassica</taxon>
    </lineage>
</organism>
<dbReference type="Proteomes" id="UP000266723">
    <property type="component" value="Unassembled WGS sequence"/>
</dbReference>
<evidence type="ECO:0000313" key="2">
    <source>
        <dbReference type="Proteomes" id="UP000266723"/>
    </source>
</evidence>
<name>A0ABQ7CT42_BRACR</name>
<reference evidence="1 2" key="1">
    <citation type="journal article" date="2020" name="BMC Genomics">
        <title>Intraspecific diversification of the crop wild relative Brassica cretica Lam. using demographic model selection.</title>
        <authorList>
            <person name="Kioukis A."/>
            <person name="Michalopoulou V.A."/>
            <person name="Briers L."/>
            <person name="Pirintsos S."/>
            <person name="Studholme D.J."/>
            <person name="Pavlidis P."/>
            <person name="Sarris P.F."/>
        </authorList>
    </citation>
    <scope>NUCLEOTIDE SEQUENCE [LARGE SCALE GENOMIC DNA]</scope>
    <source>
        <strain evidence="2">cv. PFS-1207/04</strain>
    </source>
</reference>
<evidence type="ECO:0000313" key="1">
    <source>
        <dbReference type="EMBL" id="KAF3562813.1"/>
    </source>
</evidence>
<sequence>MASFGVAECEIQTGSSYNLKNLRVPTTISGSIIESLDSYIASGLKSRSQDLEKRNLDLQNDFRRTSGLLRNSRILMQPPGYKINLQTPIVHISLDPIIQPTKREGS</sequence>
<protein>
    <submittedName>
        <fullName evidence="1">Uncharacterized protein</fullName>
    </submittedName>
</protein>
<proteinExistence type="predicted"/>